<evidence type="ECO:0000256" key="1">
    <source>
        <dbReference type="SAM" id="MobiDB-lite"/>
    </source>
</evidence>
<reference evidence="3" key="1">
    <citation type="journal article" date="2021" name="Sci. Rep.">
        <title>Diploid genomic architecture of Nitzschia inconspicua, an elite biomass production diatom.</title>
        <authorList>
            <person name="Oliver A."/>
            <person name="Podell S."/>
            <person name="Pinowska A."/>
            <person name="Traller J.C."/>
            <person name="Smith S.R."/>
            <person name="McClure R."/>
            <person name="Beliaev A."/>
            <person name="Bohutskyi P."/>
            <person name="Hill E.A."/>
            <person name="Rabines A."/>
            <person name="Zheng H."/>
            <person name="Allen L.Z."/>
            <person name="Kuo A."/>
            <person name="Grigoriev I.V."/>
            <person name="Allen A.E."/>
            <person name="Hazlebeck D."/>
            <person name="Allen E.E."/>
        </authorList>
    </citation>
    <scope>NUCLEOTIDE SEQUENCE</scope>
    <source>
        <strain evidence="3">Hildebrandi</strain>
    </source>
</reference>
<dbReference type="EMBL" id="JAGRRH010000017">
    <property type="protein sequence ID" value="KAG7352996.1"/>
    <property type="molecule type" value="Genomic_DNA"/>
</dbReference>
<keyword evidence="2" id="KW-0472">Membrane</keyword>
<organism evidence="3 4">
    <name type="scientific">Nitzschia inconspicua</name>
    <dbReference type="NCBI Taxonomy" id="303405"/>
    <lineage>
        <taxon>Eukaryota</taxon>
        <taxon>Sar</taxon>
        <taxon>Stramenopiles</taxon>
        <taxon>Ochrophyta</taxon>
        <taxon>Bacillariophyta</taxon>
        <taxon>Bacillariophyceae</taxon>
        <taxon>Bacillariophycidae</taxon>
        <taxon>Bacillariales</taxon>
        <taxon>Bacillariaceae</taxon>
        <taxon>Nitzschia</taxon>
    </lineage>
</organism>
<feature type="region of interest" description="Disordered" evidence="1">
    <location>
        <begin position="236"/>
        <end position="269"/>
    </location>
</feature>
<dbReference type="Proteomes" id="UP000693970">
    <property type="component" value="Unassembled WGS sequence"/>
</dbReference>
<feature type="transmembrane region" description="Helical" evidence="2">
    <location>
        <begin position="101"/>
        <end position="127"/>
    </location>
</feature>
<feature type="transmembrane region" description="Helical" evidence="2">
    <location>
        <begin position="134"/>
        <end position="156"/>
    </location>
</feature>
<proteinExistence type="predicted"/>
<feature type="transmembrane region" description="Helical" evidence="2">
    <location>
        <begin position="176"/>
        <end position="194"/>
    </location>
</feature>
<feature type="transmembrane region" description="Helical" evidence="2">
    <location>
        <begin position="12"/>
        <end position="32"/>
    </location>
</feature>
<keyword evidence="4" id="KW-1185">Reference proteome</keyword>
<gene>
    <name evidence="3" type="ORF">IV203_009044</name>
</gene>
<evidence type="ECO:0000256" key="2">
    <source>
        <dbReference type="SAM" id="Phobius"/>
    </source>
</evidence>
<keyword evidence="2" id="KW-0812">Transmembrane</keyword>
<reference evidence="3" key="2">
    <citation type="submission" date="2021-04" db="EMBL/GenBank/DDBJ databases">
        <authorList>
            <person name="Podell S."/>
        </authorList>
    </citation>
    <scope>NUCLEOTIDE SEQUENCE</scope>
    <source>
        <strain evidence="3">Hildebrandi</strain>
    </source>
</reference>
<evidence type="ECO:0000313" key="3">
    <source>
        <dbReference type="EMBL" id="KAG7352996.1"/>
    </source>
</evidence>
<accession>A0A9K3L1E5</accession>
<comment type="caution">
    <text evidence="3">The sequence shown here is derived from an EMBL/GenBank/DDBJ whole genome shotgun (WGS) entry which is preliminary data.</text>
</comment>
<protein>
    <submittedName>
        <fullName evidence="3">Uncharacterized protein</fullName>
    </submittedName>
</protein>
<evidence type="ECO:0000313" key="4">
    <source>
        <dbReference type="Proteomes" id="UP000693970"/>
    </source>
</evidence>
<keyword evidence="2" id="KW-1133">Transmembrane helix</keyword>
<name>A0A9K3L1E5_9STRA</name>
<dbReference type="AlphaFoldDB" id="A0A9K3L1E5"/>
<dbReference type="OrthoDB" id="51463at2759"/>
<sequence length="269" mass="28674">MSAVAETVCSYAVKGFVCLLGVIGIIISFFAARSCEFFSFVDTDGNPPDMAEAPPFNVALSANVGIFGYEITRIANGAGGNGGCVAYEDTFGRQNGYPSLATAQFCALLAPIFAGIAVFACSIDVCVCNFNGSFMTAALLFVTATALQAATFALLADPAFCLEDVDLECNTGPGTYMSIASTVLYAVCSLLMCCSPRSDPFCYNFGFRPESERVKRAPPPPQPQVIVQPVVIQTQVPMEEAPESPRKKKTTESNIGRKKKKEKKLSNIV</sequence>